<dbReference type="GO" id="GO:0003700">
    <property type="term" value="F:DNA-binding transcription factor activity"/>
    <property type="evidence" value="ECO:0007669"/>
    <property type="project" value="InterPro"/>
</dbReference>
<dbReference type="InterPro" id="IPR001845">
    <property type="entry name" value="HTH_ArsR_DNA-bd_dom"/>
</dbReference>
<organism evidence="5 6">
    <name type="scientific">Actinophytocola xinjiangensis</name>
    <dbReference type="NCBI Taxonomy" id="485602"/>
    <lineage>
        <taxon>Bacteria</taxon>
        <taxon>Bacillati</taxon>
        <taxon>Actinomycetota</taxon>
        <taxon>Actinomycetes</taxon>
        <taxon>Pseudonocardiales</taxon>
        <taxon>Pseudonocardiaceae</taxon>
    </lineage>
</organism>
<reference evidence="5 6" key="1">
    <citation type="submission" date="2016-12" db="EMBL/GenBank/DDBJ databases">
        <title>The draft genome sequence of Actinophytocola xinjiangensis.</title>
        <authorList>
            <person name="Wang W."/>
            <person name="Yuan L."/>
        </authorList>
    </citation>
    <scope>NUCLEOTIDE SEQUENCE [LARGE SCALE GENOMIC DNA]</scope>
    <source>
        <strain evidence="5 6">CGMCC 4.4663</strain>
    </source>
</reference>
<dbReference type="GO" id="GO:0003677">
    <property type="term" value="F:DNA binding"/>
    <property type="evidence" value="ECO:0007669"/>
    <property type="project" value="UniProtKB-KW"/>
</dbReference>
<dbReference type="InterPro" id="IPR036388">
    <property type="entry name" value="WH-like_DNA-bd_sf"/>
</dbReference>
<accession>A0A7Z1AZ11</accession>
<name>A0A7Z1AZ11_9PSEU</name>
<evidence type="ECO:0000256" key="1">
    <source>
        <dbReference type="ARBA" id="ARBA00023015"/>
    </source>
</evidence>
<comment type="caution">
    <text evidence="5">The sequence shown here is derived from an EMBL/GenBank/DDBJ whole genome shotgun (WGS) entry which is preliminary data.</text>
</comment>
<dbReference type="CDD" id="cd00090">
    <property type="entry name" value="HTH_ARSR"/>
    <property type="match status" value="1"/>
</dbReference>
<dbReference type="Proteomes" id="UP000185696">
    <property type="component" value="Unassembled WGS sequence"/>
</dbReference>
<proteinExistence type="predicted"/>
<dbReference type="SUPFAM" id="SSF46785">
    <property type="entry name" value="Winged helix' DNA-binding domain"/>
    <property type="match status" value="1"/>
</dbReference>
<gene>
    <name evidence="5" type="ORF">BLA60_16215</name>
</gene>
<dbReference type="InterPro" id="IPR051081">
    <property type="entry name" value="HTH_MetalResp_TranReg"/>
</dbReference>
<dbReference type="InterPro" id="IPR036390">
    <property type="entry name" value="WH_DNA-bd_sf"/>
</dbReference>
<protein>
    <recommendedName>
        <fullName evidence="4">HTH arsR-type domain-containing protein</fullName>
    </recommendedName>
</protein>
<evidence type="ECO:0000313" key="6">
    <source>
        <dbReference type="Proteomes" id="UP000185696"/>
    </source>
</evidence>
<evidence type="ECO:0000256" key="3">
    <source>
        <dbReference type="ARBA" id="ARBA00023163"/>
    </source>
</evidence>
<dbReference type="AlphaFoldDB" id="A0A7Z1AZ11"/>
<dbReference type="InterPro" id="IPR011991">
    <property type="entry name" value="ArsR-like_HTH"/>
</dbReference>
<sequence>MTEGHIQLDGRALRVLAHPLRARLLSELRVHGAATATTLAERLTTNTGATSYHLRKLAEVGLVEETGDGRGKQRFWAAAQESHSWTDADAVGDPDALAAAGWLRQHYWAGMSEKVARWEDARPRWPAAWRDAAGMSDMLLDLTPEQLRALNDEIDEVVLRHQTAAARTPAEGARRVTFLYYVLPTEPDDVP</sequence>
<keyword evidence="2" id="KW-0238">DNA-binding</keyword>
<dbReference type="OrthoDB" id="7945987at2"/>
<dbReference type="SMART" id="SM00418">
    <property type="entry name" value="HTH_ARSR"/>
    <property type="match status" value="1"/>
</dbReference>
<keyword evidence="6" id="KW-1185">Reference proteome</keyword>
<dbReference type="Gene3D" id="1.10.10.10">
    <property type="entry name" value="Winged helix-like DNA-binding domain superfamily/Winged helix DNA-binding domain"/>
    <property type="match status" value="1"/>
</dbReference>
<dbReference type="EMBL" id="MSIF01000007">
    <property type="protein sequence ID" value="OLF10009.1"/>
    <property type="molecule type" value="Genomic_DNA"/>
</dbReference>
<evidence type="ECO:0000313" key="5">
    <source>
        <dbReference type="EMBL" id="OLF10009.1"/>
    </source>
</evidence>
<evidence type="ECO:0000256" key="2">
    <source>
        <dbReference type="ARBA" id="ARBA00023125"/>
    </source>
</evidence>
<feature type="domain" description="HTH arsR-type" evidence="4">
    <location>
        <begin position="11"/>
        <end position="100"/>
    </location>
</feature>
<dbReference type="PANTHER" id="PTHR33154:SF15">
    <property type="entry name" value="REGULATORY PROTEIN ARSR"/>
    <property type="match status" value="1"/>
</dbReference>
<keyword evidence="3" id="KW-0804">Transcription</keyword>
<evidence type="ECO:0000259" key="4">
    <source>
        <dbReference type="SMART" id="SM00418"/>
    </source>
</evidence>
<keyword evidence="1" id="KW-0805">Transcription regulation</keyword>
<dbReference type="Pfam" id="PF12840">
    <property type="entry name" value="HTH_20"/>
    <property type="match status" value="1"/>
</dbReference>
<dbReference type="PANTHER" id="PTHR33154">
    <property type="entry name" value="TRANSCRIPTIONAL REGULATOR, ARSR FAMILY"/>
    <property type="match status" value="1"/>
</dbReference>
<dbReference type="RefSeq" id="WP_075133729.1">
    <property type="nucleotide sequence ID" value="NZ_MSIF01000007.1"/>
</dbReference>